<sequence length="84" mass="8977">VFEQSGSYLDLEVQRPIHTLSVGPTQPPIQSRTSSQISSTTGSLNNESQRLHSHGSSVSQSGAVRSRITTLSRSHCMILPATSA</sequence>
<accession>A0A564XWN6</accession>
<name>A0A564XWN6_HYMDI</name>
<evidence type="ECO:0000313" key="2">
    <source>
        <dbReference type="EMBL" id="VUZ38958.1"/>
    </source>
</evidence>
<feature type="non-terminal residue" evidence="2">
    <location>
        <position position="84"/>
    </location>
</feature>
<feature type="compositionally biased region" description="Low complexity" evidence="1">
    <location>
        <begin position="28"/>
        <end position="41"/>
    </location>
</feature>
<dbReference type="Proteomes" id="UP000321570">
    <property type="component" value="Unassembled WGS sequence"/>
</dbReference>
<proteinExistence type="predicted"/>
<dbReference type="EMBL" id="CABIJS010000011">
    <property type="protein sequence ID" value="VUZ38958.1"/>
    <property type="molecule type" value="Genomic_DNA"/>
</dbReference>
<evidence type="ECO:0000256" key="1">
    <source>
        <dbReference type="SAM" id="MobiDB-lite"/>
    </source>
</evidence>
<protein>
    <submittedName>
        <fullName evidence="2">Uncharacterized protein</fullName>
    </submittedName>
</protein>
<dbReference type="AlphaFoldDB" id="A0A564XWN6"/>
<gene>
    <name evidence="2" type="ORF">WMSIL1_LOCUS549</name>
</gene>
<organism evidence="2 3">
    <name type="scientific">Hymenolepis diminuta</name>
    <name type="common">Rat tapeworm</name>
    <dbReference type="NCBI Taxonomy" id="6216"/>
    <lineage>
        <taxon>Eukaryota</taxon>
        <taxon>Metazoa</taxon>
        <taxon>Spiralia</taxon>
        <taxon>Lophotrochozoa</taxon>
        <taxon>Platyhelminthes</taxon>
        <taxon>Cestoda</taxon>
        <taxon>Eucestoda</taxon>
        <taxon>Cyclophyllidea</taxon>
        <taxon>Hymenolepididae</taxon>
        <taxon>Hymenolepis</taxon>
    </lineage>
</organism>
<feature type="compositionally biased region" description="Polar residues" evidence="1">
    <location>
        <begin position="42"/>
        <end position="66"/>
    </location>
</feature>
<evidence type="ECO:0000313" key="3">
    <source>
        <dbReference type="Proteomes" id="UP000321570"/>
    </source>
</evidence>
<reference evidence="2 3" key="1">
    <citation type="submission" date="2019-07" db="EMBL/GenBank/DDBJ databases">
        <authorList>
            <person name="Jastrzebski P J."/>
            <person name="Paukszto L."/>
            <person name="Jastrzebski P J."/>
        </authorList>
    </citation>
    <scope>NUCLEOTIDE SEQUENCE [LARGE SCALE GENOMIC DNA]</scope>
    <source>
        <strain evidence="2 3">WMS-il1</strain>
    </source>
</reference>
<feature type="region of interest" description="Disordered" evidence="1">
    <location>
        <begin position="18"/>
        <end position="66"/>
    </location>
</feature>
<feature type="non-terminal residue" evidence="2">
    <location>
        <position position="1"/>
    </location>
</feature>
<keyword evidence="3" id="KW-1185">Reference proteome</keyword>